<organism evidence="4 5">
    <name type="scientific">Desulfonema ishimotonii</name>
    <dbReference type="NCBI Taxonomy" id="45657"/>
    <lineage>
        <taxon>Bacteria</taxon>
        <taxon>Pseudomonadati</taxon>
        <taxon>Thermodesulfobacteriota</taxon>
        <taxon>Desulfobacteria</taxon>
        <taxon>Desulfobacterales</taxon>
        <taxon>Desulfococcaceae</taxon>
        <taxon>Desulfonema</taxon>
    </lineage>
</organism>
<keyword evidence="3" id="KW-0812">Transmembrane</keyword>
<accession>A0A401FXI2</accession>
<reference evidence="5" key="1">
    <citation type="submission" date="2017-11" db="EMBL/GenBank/DDBJ databases">
        <authorList>
            <person name="Watanabe M."/>
            <person name="Kojima H."/>
        </authorList>
    </citation>
    <scope>NUCLEOTIDE SEQUENCE [LARGE SCALE GENOMIC DNA]</scope>
    <source>
        <strain evidence="5">Tokyo 01</strain>
    </source>
</reference>
<keyword evidence="2" id="KW-0175">Coiled coil</keyword>
<dbReference type="EMBL" id="BEXT01000001">
    <property type="protein sequence ID" value="GBC61687.1"/>
    <property type="molecule type" value="Genomic_DNA"/>
</dbReference>
<evidence type="ECO:0000313" key="4">
    <source>
        <dbReference type="EMBL" id="GBC61687.1"/>
    </source>
</evidence>
<dbReference type="SUPFAM" id="SSF111369">
    <property type="entry name" value="HlyD-like secretion proteins"/>
    <property type="match status" value="1"/>
</dbReference>
<feature type="transmembrane region" description="Helical" evidence="3">
    <location>
        <begin position="174"/>
        <end position="191"/>
    </location>
</feature>
<dbReference type="Gene3D" id="2.40.30.170">
    <property type="match status" value="1"/>
</dbReference>
<dbReference type="AlphaFoldDB" id="A0A401FXI2"/>
<dbReference type="Gene3D" id="2.40.50.100">
    <property type="match status" value="1"/>
</dbReference>
<gene>
    <name evidence="4" type="ORF">DENIS_2649</name>
</gene>
<name>A0A401FXI2_9BACT</name>
<protein>
    <submittedName>
        <fullName evidence="4">Uncharacterized protein</fullName>
    </submittedName>
</protein>
<dbReference type="InterPro" id="IPR050465">
    <property type="entry name" value="UPF0194_transport"/>
</dbReference>
<proteinExistence type="predicted"/>
<comment type="subcellular location">
    <subcellularLocation>
        <location evidence="1">Cell envelope</location>
    </subcellularLocation>
</comment>
<evidence type="ECO:0000256" key="1">
    <source>
        <dbReference type="ARBA" id="ARBA00004196"/>
    </source>
</evidence>
<dbReference type="PANTHER" id="PTHR32347">
    <property type="entry name" value="EFFLUX SYSTEM COMPONENT YKNX-RELATED"/>
    <property type="match status" value="1"/>
</dbReference>
<dbReference type="GO" id="GO:0030313">
    <property type="term" value="C:cell envelope"/>
    <property type="evidence" value="ECO:0007669"/>
    <property type="project" value="UniProtKB-SubCell"/>
</dbReference>
<keyword evidence="3" id="KW-1133">Transmembrane helix</keyword>
<keyword evidence="5" id="KW-1185">Reference proteome</keyword>
<reference evidence="5" key="2">
    <citation type="submission" date="2019-01" db="EMBL/GenBank/DDBJ databases">
        <title>Genome sequence of Desulfonema ishimotonii strain Tokyo 01.</title>
        <authorList>
            <person name="Fukui M."/>
        </authorList>
    </citation>
    <scope>NUCLEOTIDE SEQUENCE [LARGE SCALE GENOMIC DNA]</scope>
    <source>
        <strain evidence="5">Tokyo 01</strain>
    </source>
</reference>
<evidence type="ECO:0000256" key="2">
    <source>
        <dbReference type="ARBA" id="ARBA00023054"/>
    </source>
</evidence>
<evidence type="ECO:0000313" key="5">
    <source>
        <dbReference type="Proteomes" id="UP000288096"/>
    </source>
</evidence>
<dbReference type="Proteomes" id="UP000288096">
    <property type="component" value="Unassembled WGS sequence"/>
</dbReference>
<evidence type="ECO:0000256" key="3">
    <source>
        <dbReference type="SAM" id="Phobius"/>
    </source>
</evidence>
<comment type="caution">
    <text evidence="4">The sequence shown here is derived from an EMBL/GenBank/DDBJ whole genome shotgun (WGS) entry which is preliminary data.</text>
</comment>
<dbReference type="PANTHER" id="PTHR32347:SF23">
    <property type="entry name" value="BLL5650 PROTEIN"/>
    <property type="match status" value="1"/>
</dbReference>
<keyword evidence="3" id="KW-0472">Membrane</keyword>
<sequence length="440" mass="48758">MNTILARMVNLSVGAMKAESLDKAANIIVNQMHTLVKNERAVLVPLTGKQRVFCISGDLEPSQDNPFSQAVHEVRKAFRGRPEPRVITSDTLPEGSKMPYSEKALEAMGGTSVLWAPLPHPGGESRYALWLERWKKKPWAEEEIKLLNHALVFFGYALGVPRTQKVKPTVKKRTFGLLAVLAFFFIMWLPIPSRVNAPVQVVPDHPYYVFAPFDGIVEDLAIQPGEKVRKGDLIFRYDTRVLEKQLEEAQRGGLAVALAELARLEGAGYADEEARARIPVQKLEVERKRAEVAFLKKQLALSEVRTDADGVVVLDDPDALIGASLQTGQLVLSIAEPDRTKLRVMVPVSDAGLLQEGASVMVRLDSDPLRSIDARVERVGFDVLMSDERIPSILVESVWDGKADVTPGQRGTARIEGTKTFLGMQLFRKPLMALRDLIGI</sequence>